<protein>
    <submittedName>
        <fullName evidence="2">Uncharacterized protein</fullName>
    </submittedName>
</protein>
<organism evidence="2 3">
    <name type="scientific">Candidatus Ornithospirochaeta stercoravium</name>
    <dbReference type="NCBI Taxonomy" id="2840897"/>
    <lineage>
        <taxon>Bacteria</taxon>
        <taxon>Pseudomonadati</taxon>
        <taxon>Spirochaetota</taxon>
        <taxon>Spirochaetia</taxon>
        <taxon>Spirochaetales</taxon>
        <taxon>Spirochaetaceae</taxon>
        <taxon>Spirochaetaceae incertae sedis</taxon>
        <taxon>Candidatus Ornithospirochaeta</taxon>
    </lineage>
</organism>
<evidence type="ECO:0000313" key="2">
    <source>
        <dbReference type="EMBL" id="MBO8468448.1"/>
    </source>
</evidence>
<feature type="chain" id="PRO_5039722936" evidence="1">
    <location>
        <begin position="20"/>
        <end position="300"/>
    </location>
</feature>
<reference evidence="2" key="1">
    <citation type="submission" date="2020-10" db="EMBL/GenBank/DDBJ databases">
        <authorList>
            <person name="Gilroy R."/>
        </authorList>
    </citation>
    <scope>NUCLEOTIDE SEQUENCE</scope>
    <source>
        <strain evidence="2">14700</strain>
    </source>
</reference>
<evidence type="ECO:0000256" key="1">
    <source>
        <dbReference type="SAM" id="SignalP"/>
    </source>
</evidence>
<dbReference type="AlphaFoldDB" id="A0A9D9IB07"/>
<reference evidence="2" key="2">
    <citation type="journal article" date="2021" name="PeerJ">
        <title>Extensive microbial diversity within the chicken gut microbiome revealed by metagenomics and culture.</title>
        <authorList>
            <person name="Gilroy R."/>
            <person name="Ravi A."/>
            <person name="Getino M."/>
            <person name="Pursley I."/>
            <person name="Horton D.L."/>
            <person name="Alikhan N.F."/>
            <person name="Baker D."/>
            <person name="Gharbi K."/>
            <person name="Hall N."/>
            <person name="Watson M."/>
            <person name="Adriaenssens E.M."/>
            <person name="Foster-Nyarko E."/>
            <person name="Jarju S."/>
            <person name="Secka A."/>
            <person name="Antonio M."/>
            <person name="Oren A."/>
            <person name="Chaudhuri R.R."/>
            <person name="La Ragione R."/>
            <person name="Hildebrand F."/>
            <person name="Pallen M.J."/>
        </authorList>
    </citation>
    <scope>NUCLEOTIDE SEQUENCE</scope>
    <source>
        <strain evidence="2">14700</strain>
    </source>
</reference>
<keyword evidence="1" id="KW-0732">Signal</keyword>
<accession>A0A9D9IB07</accession>
<evidence type="ECO:0000313" key="3">
    <source>
        <dbReference type="Proteomes" id="UP000810292"/>
    </source>
</evidence>
<proteinExistence type="predicted"/>
<dbReference type="Proteomes" id="UP000810292">
    <property type="component" value="Unassembled WGS sequence"/>
</dbReference>
<comment type="caution">
    <text evidence="2">The sequence shown here is derived from an EMBL/GenBank/DDBJ whole genome shotgun (WGS) entry which is preliminary data.</text>
</comment>
<feature type="signal peptide" evidence="1">
    <location>
        <begin position="1"/>
        <end position="19"/>
    </location>
</feature>
<name>A0A9D9IB07_9SPIO</name>
<dbReference type="EMBL" id="JADIMF010000020">
    <property type="protein sequence ID" value="MBO8468448.1"/>
    <property type="molecule type" value="Genomic_DNA"/>
</dbReference>
<sequence>MRKTAFIAIFALLVSPLFAAFSPETSDSLFYHDHAYEIDQAYLFDALEEAESDSERAQILWRLSRTVLTLTDDIDTKDKKARLAGYGESQRYAEESLALEETADGYHWQASAIGRIGQVNGPLNSLSKAKPMLELIEKVQNDFNADMSDAWYVLSLLYNQLPGQPMSFGNKNYAISYIRRCVDTQDNENRLNLTNYLELAEQLNKRNWNEKRRCKELDKMASSYASQTIPTEQMKFYEGRDGQNTTVFYSDLTLGEMTDREEAAAVCRYALSVYENADMVFVSDTETADEIIKLLNKLEK</sequence>
<gene>
    <name evidence="2" type="ORF">IAA72_01510</name>
</gene>